<comment type="caution">
    <text evidence="1">The sequence shown here is derived from an EMBL/GenBank/DDBJ whole genome shotgun (WGS) entry which is preliminary data.</text>
</comment>
<sequence>MPLPLRAQETLFFQNAAGKVFYQPGGFVRLAWSPERAALDAIQAFYEQVLSLMLSTNTRKILSDHGQRAPLSGVAQAWLTGQWIPRAINQARAQYCAIVEGADPMHRLSTQSVVSAAPAGLVFRRFSTLEEAEKWLYGAELSR</sequence>
<dbReference type="Proteomes" id="UP000625631">
    <property type="component" value="Unassembled WGS sequence"/>
</dbReference>
<keyword evidence="2" id="KW-1185">Reference proteome</keyword>
<dbReference type="RefSeq" id="WP_198076480.1">
    <property type="nucleotide sequence ID" value="NZ_JAEDAE010000009.1"/>
</dbReference>
<evidence type="ECO:0000313" key="1">
    <source>
        <dbReference type="EMBL" id="MBH8559873.1"/>
    </source>
</evidence>
<name>A0ABS0QB40_9BACT</name>
<protein>
    <recommendedName>
        <fullName evidence="3">STAS/SEC14 domain-containing protein</fullName>
    </recommendedName>
</protein>
<accession>A0ABS0QB40</accession>
<organism evidence="1 2">
    <name type="scientific">Hymenobacter negativus</name>
    <dbReference type="NCBI Taxonomy" id="2795026"/>
    <lineage>
        <taxon>Bacteria</taxon>
        <taxon>Pseudomonadati</taxon>
        <taxon>Bacteroidota</taxon>
        <taxon>Cytophagia</taxon>
        <taxon>Cytophagales</taxon>
        <taxon>Hymenobacteraceae</taxon>
        <taxon>Hymenobacter</taxon>
    </lineage>
</organism>
<dbReference type="EMBL" id="JAEDAE010000009">
    <property type="protein sequence ID" value="MBH8559873.1"/>
    <property type="molecule type" value="Genomic_DNA"/>
</dbReference>
<evidence type="ECO:0000313" key="2">
    <source>
        <dbReference type="Proteomes" id="UP000625631"/>
    </source>
</evidence>
<proteinExistence type="predicted"/>
<gene>
    <name evidence="1" type="ORF">I7X13_17570</name>
</gene>
<reference evidence="1 2" key="1">
    <citation type="submission" date="2020-12" db="EMBL/GenBank/DDBJ databases">
        <title>Hymenobacter sp.</title>
        <authorList>
            <person name="Kim M.K."/>
        </authorList>
    </citation>
    <scope>NUCLEOTIDE SEQUENCE [LARGE SCALE GENOMIC DNA]</scope>
    <source>
        <strain evidence="1 2">BT442</strain>
    </source>
</reference>
<evidence type="ECO:0008006" key="3">
    <source>
        <dbReference type="Google" id="ProtNLM"/>
    </source>
</evidence>